<dbReference type="GO" id="GO:0004582">
    <property type="term" value="F:dolichyl-phosphate beta-D-mannosyltransferase activity"/>
    <property type="evidence" value="ECO:0007669"/>
    <property type="project" value="InterPro"/>
</dbReference>
<dbReference type="PANTHER" id="PTHR43398">
    <property type="entry name" value="DOLICHOL-PHOSPHATE MANNOSYLTRANSFERASE SUBUNIT 1"/>
    <property type="match status" value="1"/>
</dbReference>
<dbReference type="OrthoDB" id="9810303at2"/>
<keyword evidence="2 5" id="KW-0328">Glycosyltransferase</keyword>
<evidence type="ECO:0000256" key="1">
    <source>
        <dbReference type="ARBA" id="ARBA00006739"/>
    </source>
</evidence>
<feature type="domain" description="Glycosyltransferase 2-like" evidence="4">
    <location>
        <begin position="3"/>
        <end position="167"/>
    </location>
</feature>
<dbReference type="InterPro" id="IPR039528">
    <property type="entry name" value="DPM1-like"/>
</dbReference>
<dbReference type="EMBL" id="FNHZ01000004">
    <property type="protein sequence ID" value="SDM98447.1"/>
    <property type="molecule type" value="Genomic_DNA"/>
</dbReference>
<keyword evidence="6" id="KW-1185">Reference proteome</keyword>
<comment type="similarity">
    <text evidence="1">Belongs to the glycosyltransferase 2 family.</text>
</comment>
<dbReference type="Proteomes" id="UP000187651">
    <property type="component" value="Unassembled WGS sequence"/>
</dbReference>
<keyword evidence="3 5" id="KW-0808">Transferase</keyword>
<reference evidence="6" key="1">
    <citation type="submission" date="2016-10" db="EMBL/GenBank/DDBJ databases">
        <authorList>
            <person name="Varghese N."/>
            <person name="Submissions S."/>
        </authorList>
    </citation>
    <scope>NUCLEOTIDE SEQUENCE [LARGE SCALE GENOMIC DNA]</scope>
    <source>
        <strain evidence="6">M83</strain>
    </source>
</reference>
<evidence type="ECO:0000256" key="3">
    <source>
        <dbReference type="ARBA" id="ARBA00022679"/>
    </source>
</evidence>
<proteinExistence type="inferred from homology"/>
<dbReference type="GO" id="GO:0016020">
    <property type="term" value="C:membrane"/>
    <property type="evidence" value="ECO:0007669"/>
    <property type="project" value="GOC"/>
</dbReference>
<protein>
    <submittedName>
        <fullName evidence="5">Dolichol-phosphate mannosyltransferase</fullName>
    </submittedName>
</protein>
<evidence type="ECO:0000313" key="6">
    <source>
        <dbReference type="Proteomes" id="UP000187651"/>
    </source>
</evidence>
<organism evidence="5 6">
    <name type="scientific">Lachnospira pectinoschiza</name>
    <dbReference type="NCBI Taxonomy" id="28052"/>
    <lineage>
        <taxon>Bacteria</taxon>
        <taxon>Bacillati</taxon>
        <taxon>Bacillota</taxon>
        <taxon>Clostridia</taxon>
        <taxon>Lachnospirales</taxon>
        <taxon>Lachnospiraceae</taxon>
        <taxon>Lachnospira</taxon>
    </lineage>
</organism>
<dbReference type="Gene3D" id="3.90.550.10">
    <property type="entry name" value="Spore Coat Polysaccharide Biosynthesis Protein SpsA, Chain A"/>
    <property type="match status" value="1"/>
</dbReference>
<dbReference type="InterPro" id="IPR029044">
    <property type="entry name" value="Nucleotide-diphossugar_trans"/>
</dbReference>
<dbReference type="AlphaFoldDB" id="A0A1G9XNT0"/>
<evidence type="ECO:0000256" key="2">
    <source>
        <dbReference type="ARBA" id="ARBA00022676"/>
    </source>
</evidence>
<dbReference type="PANTHER" id="PTHR43398:SF1">
    <property type="entry name" value="DOLICHOL-PHOSPHATE MANNOSYLTRANSFERASE SUBUNIT 1"/>
    <property type="match status" value="1"/>
</dbReference>
<dbReference type="CDD" id="cd06442">
    <property type="entry name" value="DPM1_like"/>
    <property type="match status" value="1"/>
</dbReference>
<evidence type="ECO:0000313" key="5">
    <source>
        <dbReference type="EMBL" id="SDM98447.1"/>
    </source>
</evidence>
<accession>A0A1G9XNT0</accession>
<dbReference type="Pfam" id="PF00535">
    <property type="entry name" value="Glycos_transf_2"/>
    <property type="match status" value="1"/>
</dbReference>
<dbReference type="InterPro" id="IPR001173">
    <property type="entry name" value="Glyco_trans_2-like"/>
</dbReference>
<evidence type="ECO:0000259" key="4">
    <source>
        <dbReference type="Pfam" id="PF00535"/>
    </source>
</evidence>
<dbReference type="SUPFAM" id="SSF53448">
    <property type="entry name" value="Nucleotide-diphospho-sugar transferases"/>
    <property type="match status" value="1"/>
</dbReference>
<name>A0A1G9XNT0_9FIRM</name>
<dbReference type="GO" id="GO:0006506">
    <property type="term" value="P:GPI anchor biosynthetic process"/>
    <property type="evidence" value="ECO:0007669"/>
    <property type="project" value="TreeGrafter"/>
</dbReference>
<gene>
    <name evidence="5" type="ORF">SAMN05216544_1580</name>
</gene>
<sequence length="247" mass="28210">MLSVVIPTFNEGKNIRNLVTQIDDALKGIDYEILFVDDSKDNTPEIIMEVAKDFPQIRMEHRTNESGLATAVLKGFRLAKGDYMACMDADLQHPPIVLKYMYRAMEAGADFCIPSRLIPGGDDGGLNWYRKFVSGTARKIGQIMLPCLRKITDPTSGLFMFRREVIENADLQPIGWKIMVEVLAMGTYAKVTEIPYKFQQRTEGESKLSGKVTMEYLKQLVNLRKRYNKANKYTVETWTTERMMQGE</sequence>
<dbReference type="GO" id="GO:0035269">
    <property type="term" value="P:protein O-linked glycosylation via mannose"/>
    <property type="evidence" value="ECO:0007669"/>
    <property type="project" value="TreeGrafter"/>
</dbReference>
<dbReference type="GO" id="GO:0006488">
    <property type="term" value="P:dolichol-linked oligosaccharide biosynthetic process"/>
    <property type="evidence" value="ECO:0007669"/>
    <property type="project" value="TreeGrafter"/>
</dbReference>
<dbReference type="RefSeq" id="WP_074521669.1">
    <property type="nucleotide sequence ID" value="NZ_FNHZ01000004.1"/>
</dbReference>